<dbReference type="EMBL" id="MOOE01000015">
    <property type="protein sequence ID" value="KAK1516812.1"/>
    <property type="molecule type" value="Genomic_DNA"/>
</dbReference>
<reference evidence="1 2" key="1">
    <citation type="submission" date="2016-10" db="EMBL/GenBank/DDBJ databases">
        <title>The genome sequence of Colletotrichum fioriniae PJ7.</title>
        <authorList>
            <person name="Baroncelli R."/>
        </authorList>
    </citation>
    <scope>NUCLEOTIDE SEQUENCE [LARGE SCALE GENOMIC DNA]</scope>
    <source>
        <strain evidence="1 2">IMI 309622</strain>
    </source>
</reference>
<dbReference type="RefSeq" id="XP_060308558.1">
    <property type="nucleotide sequence ID" value="XM_060460510.1"/>
</dbReference>
<dbReference type="AlphaFoldDB" id="A0AAI9YMP4"/>
<sequence length="107" mass="11918">MLVSLHARMAWTTFGLTRYVSIKTRLMRSLMPSTPFRNIFKMRAFASFTYSICPAARLTNVQKPGRNLCSGIDPGVFKNSCSLRESTSMTAIGTFEGTLLRSLSNLS</sequence>
<comment type="caution">
    <text evidence="1">The sequence shown here is derived from an EMBL/GenBank/DDBJ whole genome shotgun (WGS) entry which is preliminary data.</text>
</comment>
<dbReference type="Proteomes" id="UP001240678">
    <property type="component" value="Unassembled WGS sequence"/>
</dbReference>
<accession>A0AAI9YMP4</accession>
<evidence type="ECO:0000313" key="1">
    <source>
        <dbReference type="EMBL" id="KAK1516812.1"/>
    </source>
</evidence>
<evidence type="ECO:0000313" key="2">
    <source>
        <dbReference type="Proteomes" id="UP001240678"/>
    </source>
</evidence>
<protein>
    <submittedName>
        <fullName evidence="1">Uncharacterized protein</fullName>
    </submittedName>
</protein>
<gene>
    <name evidence="1" type="ORF">CCOS01_12361</name>
</gene>
<organism evidence="1 2">
    <name type="scientific">Colletotrichum costaricense</name>
    <dbReference type="NCBI Taxonomy" id="1209916"/>
    <lineage>
        <taxon>Eukaryota</taxon>
        <taxon>Fungi</taxon>
        <taxon>Dikarya</taxon>
        <taxon>Ascomycota</taxon>
        <taxon>Pezizomycotina</taxon>
        <taxon>Sordariomycetes</taxon>
        <taxon>Hypocreomycetidae</taxon>
        <taxon>Glomerellales</taxon>
        <taxon>Glomerellaceae</taxon>
        <taxon>Colletotrichum</taxon>
        <taxon>Colletotrichum acutatum species complex</taxon>
    </lineage>
</organism>
<keyword evidence="2" id="KW-1185">Reference proteome</keyword>
<proteinExistence type="predicted"/>
<name>A0AAI9YMP4_9PEZI</name>
<dbReference type="GeneID" id="85344057"/>